<name>A0ABS4T361_9MICC</name>
<evidence type="ECO:0000313" key="1">
    <source>
        <dbReference type="EMBL" id="MBP2318885.1"/>
    </source>
</evidence>
<dbReference type="SUPFAM" id="SSF50475">
    <property type="entry name" value="FMN-binding split barrel"/>
    <property type="match status" value="1"/>
</dbReference>
<dbReference type="Pfam" id="PF04299">
    <property type="entry name" value="FMN_bind_2"/>
    <property type="match status" value="1"/>
</dbReference>
<dbReference type="Gene3D" id="2.30.110.10">
    <property type="entry name" value="Electron Transport, Fmn-binding Protein, Chain A"/>
    <property type="match status" value="1"/>
</dbReference>
<dbReference type="PANTHER" id="PTHR35802">
    <property type="entry name" value="PROTEASE SYNTHASE AND SPORULATION PROTEIN PAI 2"/>
    <property type="match status" value="1"/>
</dbReference>
<accession>A0ABS4T361</accession>
<proteinExistence type="predicted"/>
<dbReference type="InterPro" id="IPR007396">
    <property type="entry name" value="TR_PAI2-type"/>
</dbReference>
<dbReference type="EMBL" id="JAGINX010000001">
    <property type="protein sequence ID" value="MBP2318885.1"/>
    <property type="molecule type" value="Genomic_DNA"/>
</dbReference>
<protein>
    <submittedName>
        <fullName evidence="1">Transcriptional regulator</fullName>
    </submittedName>
</protein>
<comment type="caution">
    <text evidence="1">The sequence shown here is derived from an EMBL/GenBank/DDBJ whole genome shotgun (WGS) entry which is preliminary data.</text>
</comment>
<gene>
    <name evidence="1" type="ORF">JOF45_001904</name>
</gene>
<sequence>MRHNPDYAVDGAELIGMVKDLIRENPWCTFVSHVPPVQGESAAPGDGPGLGERPSLVASHYPVMLEEDVFPERAGTCDSADEIVLLSHVGRPDEQRHQLGGHELLAVIQGPHGYISPGWYGTRPNVPTWNFAVAHLSGIPEMLPDAENLAVLDRLVEHFEKVLPGPHLLHATEENSDYAYRIVRGTVGFRMRITHIEAKEKMNQDKPADSVRSVIGHLRGDGPYADAALADRMERVNAQKLEADDD</sequence>
<evidence type="ECO:0000313" key="2">
    <source>
        <dbReference type="Proteomes" id="UP001519331"/>
    </source>
</evidence>
<organism evidence="1 2">
    <name type="scientific">Nesterenkonia lacusekhoensis</name>
    <dbReference type="NCBI Taxonomy" id="150832"/>
    <lineage>
        <taxon>Bacteria</taxon>
        <taxon>Bacillati</taxon>
        <taxon>Actinomycetota</taxon>
        <taxon>Actinomycetes</taxon>
        <taxon>Micrococcales</taxon>
        <taxon>Micrococcaceae</taxon>
        <taxon>Nesterenkonia</taxon>
    </lineage>
</organism>
<dbReference type="PANTHER" id="PTHR35802:SF1">
    <property type="entry name" value="PROTEASE SYNTHASE AND SPORULATION PROTEIN PAI 2"/>
    <property type="match status" value="1"/>
</dbReference>
<keyword evidence="2" id="KW-1185">Reference proteome</keyword>
<dbReference type="Proteomes" id="UP001519331">
    <property type="component" value="Unassembled WGS sequence"/>
</dbReference>
<dbReference type="InterPro" id="IPR012349">
    <property type="entry name" value="Split_barrel_FMN-bd"/>
</dbReference>
<reference evidence="1 2" key="1">
    <citation type="submission" date="2021-03" db="EMBL/GenBank/DDBJ databases">
        <title>Sequencing the genomes of 1000 actinobacteria strains.</title>
        <authorList>
            <person name="Klenk H.-P."/>
        </authorList>
    </citation>
    <scope>NUCLEOTIDE SEQUENCE [LARGE SCALE GENOMIC DNA]</scope>
    <source>
        <strain evidence="1 2">DSM 12544</strain>
    </source>
</reference>